<evidence type="ECO:0000313" key="1">
    <source>
        <dbReference type="EMBL" id="JAE10489.1"/>
    </source>
</evidence>
<reference evidence="1" key="2">
    <citation type="journal article" date="2015" name="Data Brief">
        <title>Shoot transcriptome of the giant reed, Arundo donax.</title>
        <authorList>
            <person name="Barrero R.A."/>
            <person name="Guerrero F.D."/>
            <person name="Moolhuijzen P."/>
            <person name="Goolsby J.A."/>
            <person name="Tidwell J."/>
            <person name="Bellgard S.E."/>
            <person name="Bellgard M.I."/>
        </authorList>
    </citation>
    <scope>NUCLEOTIDE SEQUENCE</scope>
    <source>
        <tissue evidence="1">Shoot tissue taken approximately 20 cm above the soil surface</tissue>
    </source>
</reference>
<proteinExistence type="predicted"/>
<dbReference type="EMBL" id="GBRH01187407">
    <property type="protein sequence ID" value="JAE10489.1"/>
    <property type="molecule type" value="Transcribed_RNA"/>
</dbReference>
<protein>
    <submittedName>
        <fullName evidence="1">Uncharacterized protein</fullName>
    </submittedName>
</protein>
<sequence length="24" mass="2946">MLRHTNFHKKFTIMLALDLNILKF</sequence>
<dbReference type="AlphaFoldDB" id="A0A0A9FGY4"/>
<reference evidence="1" key="1">
    <citation type="submission" date="2014-09" db="EMBL/GenBank/DDBJ databases">
        <authorList>
            <person name="Magalhaes I.L.F."/>
            <person name="Oliveira U."/>
            <person name="Santos F.R."/>
            <person name="Vidigal T.H.D.A."/>
            <person name="Brescovit A.D."/>
            <person name="Santos A.J."/>
        </authorList>
    </citation>
    <scope>NUCLEOTIDE SEQUENCE</scope>
    <source>
        <tissue evidence="1">Shoot tissue taken approximately 20 cm above the soil surface</tissue>
    </source>
</reference>
<accession>A0A0A9FGY4</accession>
<name>A0A0A9FGY4_ARUDO</name>
<organism evidence="1">
    <name type="scientific">Arundo donax</name>
    <name type="common">Giant reed</name>
    <name type="synonym">Donax arundinaceus</name>
    <dbReference type="NCBI Taxonomy" id="35708"/>
    <lineage>
        <taxon>Eukaryota</taxon>
        <taxon>Viridiplantae</taxon>
        <taxon>Streptophyta</taxon>
        <taxon>Embryophyta</taxon>
        <taxon>Tracheophyta</taxon>
        <taxon>Spermatophyta</taxon>
        <taxon>Magnoliopsida</taxon>
        <taxon>Liliopsida</taxon>
        <taxon>Poales</taxon>
        <taxon>Poaceae</taxon>
        <taxon>PACMAD clade</taxon>
        <taxon>Arundinoideae</taxon>
        <taxon>Arundineae</taxon>
        <taxon>Arundo</taxon>
    </lineage>
</organism>